<dbReference type="Proteomes" id="UP000636800">
    <property type="component" value="Chromosome 11"/>
</dbReference>
<sequence length="401" mass="44736">MSGRAFPFERMDRSERHYGPTKARRGQYYVPRKSNAAAASLSSTSGEQDGVAHKTANRKGAPAEASRRPVTLGNLDRFLKATTPSLPVHYLSKTKMRGWCKCDEACRAYFTLGDLWESFKEWSAYGVGVPLVLNGRDSVVQYYVPYLSGIQLYASSSSQQLRHRAPGEDCDFESFRDSCSDGSSDSEIDGGCKCPGYWCKGHLSRNSTSEMDELSFEEKQTCVQEEFSSDESDGGECQGCLIFEYLEQDRPYSREPLTDKVVDLAKRFPALKTIRSSNLLPASWLSVAWYPIYRIPTGPTLRDLDASFLTFHCLSTQLKDGSIACGPACSKLSEVEVVPKISLPVFGLASYKFKSSIWTSNGGHEGKLANRLIQAANKWLLLLNVDLPDHRFFASQSKFFK</sequence>
<comment type="caution">
    <text evidence="2">The sequence shown here is derived from an EMBL/GenBank/DDBJ whole genome shotgun (WGS) entry which is preliminary data.</text>
</comment>
<evidence type="ECO:0000313" key="3">
    <source>
        <dbReference type="Proteomes" id="UP000636800"/>
    </source>
</evidence>
<reference evidence="2 3" key="1">
    <citation type="journal article" date="2020" name="Nat. Food">
        <title>A phased Vanilla planifolia genome enables genetic improvement of flavour and production.</title>
        <authorList>
            <person name="Hasing T."/>
            <person name="Tang H."/>
            <person name="Brym M."/>
            <person name="Khazi F."/>
            <person name="Huang T."/>
            <person name="Chambers A.H."/>
        </authorList>
    </citation>
    <scope>NUCLEOTIDE SEQUENCE [LARGE SCALE GENOMIC DNA]</scope>
    <source>
        <tissue evidence="2">Leaf</tissue>
    </source>
</reference>
<evidence type="ECO:0000313" key="2">
    <source>
        <dbReference type="EMBL" id="KAG0461294.1"/>
    </source>
</evidence>
<dbReference type="PANTHER" id="PTHR31343:SF42">
    <property type="entry name" value="T15D22.8"/>
    <property type="match status" value="1"/>
</dbReference>
<organism evidence="2 3">
    <name type="scientific">Vanilla planifolia</name>
    <name type="common">Vanilla</name>
    <dbReference type="NCBI Taxonomy" id="51239"/>
    <lineage>
        <taxon>Eukaryota</taxon>
        <taxon>Viridiplantae</taxon>
        <taxon>Streptophyta</taxon>
        <taxon>Embryophyta</taxon>
        <taxon>Tracheophyta</taxon>
        <taxon>Spermatophyta</taxon>
        <taxon>Magnoliopsida</taxon>
        <taxon>Liliopsida</taxon>
        <taxon>Asparagales</taxon>
        <taxon>Orchidaceae</taxon>
        <taxon>Vanilloideae</taxon>
        <taxon>Vanilleae</taxon>
        <taxon>Vanilla</taxon>
    </lineage>
</organism>
<accession>A0A835Q1F4</accession>
<keyword evidence="3" id="KW-1185">Reference proteome</keyword>
<dbReference type="InterPro" id="IPR008507">
    <property type="entry name" value="DUF789"/>
</dbReference>
<protein>
    <submittedName>
        <fullName evidence="2">Uncharacterized protein</fullName>
    </submittedName>
</protein>
<dbReference type="PANTHER" id="PTHR31343">
    <property type="entry name" value="T15D22.8"/>
    <property type="match status" value="1"/>
</dbReference>
<evidence type="ECO:0000256" key="1">
    <source>
        <dbReference type="SAM" id="MobiDB-lite"/>
    </source>
</evidence>
<dbReference type="EMBL" id="JADCNL010000011">
    <property type="protein sequence ID" value="KAG0461294.1"/>
    <property type="molecule type" value="Genomic_DNA"/>
</dbReference>
<gene>
    <name evidence="2" type="ORF">HPP92_021591</name>
</gene>
<feature type="region of interest" description="Disordered" evidence="1">
    <location>
        <begin position="1"/>
        <end position="67"/>
    </location>
</feature>
<dbReference type="Pfam" id="PF05623">
    <property type="entry name" value="DUF789"/>
    <property type="match status" value="1"/>
</dbReference>
<name>A0A835Q1F4_VANPL</name>
<dbReference type="OrthoDB" id="277235at2759"/>
<feature type="compositionally biased region" description="Low complexity" evidence="1">
    <location>
        <begin position="34"/>
        <end position="45"/>
    </location>
</feature>
<proteinExistence type="predicted"/>
<dbReference type="AlphaFoldDB" id="A0A835Q1F4"/>
<feature type="compositionally biased region" description="Basic and acidic residues" evidence="1">
    <location>
        <begin position="7"/>
        <end position="18"/>
    </location>
</feature>